<evidence type="ECO:0000313" key="4">
    <source>
        <dbReference type="Proteomes" id="UP000001549"/>
    </source>
</evidence>
<name>F8B162_9ACTN</name>
<protein>
    <submittedName>
        <fullName evidence="3">Uncharacterized protein</fullName>
    </submittedName>
</protein>
<dbReference type="STRING" id="656024.FsymDg_1316"/>
<sequence>MAVAGTVTLGHATPALAGRRATAWPAALVVRCVFSHLPAARSDSDVMMISIGDGRSRERRADAFVSGLSAASAVSAASAMVSGRGWPGLTKPGVPKATTVPALPCMDNCAVSAPGFRRVARPVGPAGWFSRGAKISDTYPVARCPRPCPACPGKELVRHPQVPISVNRCRSPLVSVADRRPTICWEMMSTLKTVAVVSFMIFGCFFWHIIVNIMCRCCPFVYVYGSTPGLLGGSVAARPRPWPSARRPASADRPASTRSSPWPHTWTPAGMPVGTGPSAGATPARGAAGAPTRRRVRRDHP</sequence>
<dbReference type="EMBL" id="CP002801">
    <property type="protein sequence ID" value="AEH08798.1"/>
    <property type="molecule type" value="Genomic_DNA"/>
</dbReference>
<feature type="compositionally biased region" description="Low complexity" evidence="1">
    <location>
        <begin position="272"/>
        <end position="291"/>
    </location>
</feature>
<proteinExistence type="predicted"/>
<evidence type="ECO:0000256" key="1">
    <source>
        <dbReference type="SAM" id="MobiDB-lite"/>
    </source>
</evidence>
<keyword evidence="2" id="KW-1133">Transmembrane helix</keyword>
<feature type="transmembrane region" description="Helical" evidence="2">
    <location>
        <begin position="189"/>
        <end position="210"/>
    </location>
</feature>
<organism evidence="3 4">
    <name type="scientific">Candidatus Protofrankia datiscae</name>
    <dbReference type="NCBI Taxonomy" id="2716812"/>
    <lineage>
        <taxon>Bacteria</taxon>
        <taxon>Bacillati</taxon>
        <taxon>Actinomycetota</taxon>
        <taxon>Actinomycetes</taxon>
        <taxon>Frankiales</taxon>
        <taxon>Frankiaceae</taxon>
        <taxon>Protofrankia</taxon>
    </lineage>
</organism>
<evidence type="ECO:0000313" key="3">
    <source>
        <dbReference type="EMBL" id="AEH08798.1"/>
    </source>
</evidence>
<dbReference type="KEGG" id="fsy:FsymDg_1316"/>
<reference evidence="3 4" key="1">
    <citation type="submission" date="2011-05" db="EMBL/GenBank/DDBJ databases">
        <title>Complete sequence of chromosome of Frankia symbiont of Datisca glomerata.</title>
        <authorList>
            <consortium name="US DOE Joint Genome Institute"/>
            <person name="Lucas S."/>
            <person name="Han J."/>
            <person name="Lapidus A."/>
            <person name="Cheng J.-F."/>
            <person name="Goodwin L."/>
            <person name="Pitluck S."/>
            <person name="Peters L."/>
            <person name="Mikhailova N."/>
            <person name="Chertkov O."/>
            <person name="Teshima H."/>
            <person name="Han C."/>
            <person name="Tapia R."/>
            <person name="Land M."/>
            <person name="Hauser L."/>
            <person name="Kyrpides N."/>
            <person name="Ivanova N."/>
            <person name="Pagani I."/>
            <person name="Berry A."/>
            <person name="Pawlowski K."/>
            <person name="Persson T."/>
            <person name="Vanden Heuvel B."/>
            <person name="Benson D."/>
            <person name="Woyke T."/>
        </authorList>
    </citation>
    <scope>NUCLEOTIDE SEQUENCE [LARGE SCALE GENOMIC DNA]</scope>
    <source>
        <strain evidence="4">4085684</strain>
    </source>
</reference>
<dbReference type="AlphaFoldDB" id="F8B162"/>
<feature type="region of interest" description="Disordered" evidence="1">
    <location>
        <begin position="238"/>
        <end position="301"/>
    </location>
</feature>
<evidence type="ECO:0000256" key="2">
    <source>
        <dbReference type="SAM" id="Phobius"/>
    </source>
</evidence>
<feature type="compositionally biased region" description="Basic residues" evidence="1">
    <location>
        <begin position="292"/>
        <end position="301"/>
    </location>
</feature>
<keyword evidence="2" id="KW-0472">Membrane</keyword>
<keyword evidence="4" id="KW-1185">Reference proteome</keyword>
<keyword evidence="2" id="KW-0812">Transmembrane</keyword>
<dbReference type="Proteomes" id="UP000001549">
    <property type="component" value="Chromosome"/>
</dbReference>
<dbReference type="HOGENOM" id="CLU_923633_0_0_11"/>
<feature type="compositionally biased region" description="Low complexity" evidence="1">
    <location>
        <begin position="238"/>
        <end position="261"/>
    </location>
</feature>
<accession>F8B162</accession>
<gene>
    <name evidence="3" type="ordered locus">FsymDg_1316</name>
</gene>